<proteinExistence type="predicted"/>
<protein>
    <submittedName>
        <fullName evidence="2">Phage major capsid protein, P2 family</fullName>
    </submittedName>
</protein>
<evidence type="ECO:0000256" key="1">
    <source>
        <dbReference type="SAM" id="MobiDB-lite"/>
    </source>
</evidence>
<comment type="caution">
    <text evidence="2">The sequence shown here is derived from an EMBL/GenBank/DDBJ whole genome shotgun (WGS) entry which is preliminary data.</text>
</comment>
<sequence length="372" mass="41096">MRKETRAKFKAYVSQIALLNGIDAEDIVAKFSVAPAVEQTLEEKIQESSDFLQQISINMVLAQAGDRVGVGVTRPLAGRTNTKAGERRTPTDPTDTSDDGGYFCRQTNFDHAIPYAKLDQWRHKPNFQTLLRDVILKQQGRDRIMIGFNGISAAATTDRTANPLLQDVNEGWLHKIRTSAPDRVIDDGELSTYAPAEGENPATGTKAIYVAAGVEVVDPDATNVATAKADFANLDALAFDMLDLLDPWNRGDTDLVVIVGWKLVKDKYLNLLQAAGDTATEREAAHRILTLPMQLGGKRAVIVPFFPETSMLVTSLDNLAIYVQEETRRRQIKDEPALDQIENYESVNEDYVVEDYGRCALAENVVMGKRPG</sequence>
<dbReference type="Proteomes" id="UP001589858">
    <property type="component" value="Unassembled WGS sequence"/>
</dbReference>
<reference evidence="2 3" key="1">
    <citation type="submission" date="2024-09" db="EMBL/GenBank/DDBJ databases">
        <authorList>
            <person name="Sun Q."/>
            <person name="Mori K."/>
        </authorList>
    </citation>
    <scope>NUCLEOTIDE SEQUENCE [LARGE SCALE GENOMIC DNA]</scope>
    <source>
        <strain evidence="2 3">CICC 11035S</strain>
    </source>
</reference>
<dbReference type="EMBL" id="JBHLTM010000038">
    <property type="protein sequence ID" value="MFC0685084.1"/>
    <property type="molecule type" value="Genomic_DNA"/>
</dbReference>
<dbReference type="Pfam" id="PF05125">
    <property type="entry name" value="Phage_cap_P2"/>
    <property type="match status" value="1"/>
</dbReference>
<evidence type="ECO:0000313" key="3">
    <source>
        <dbReference type="Proteomes" id="UP001589858"/>
    </source>
</evidence>
<accession>A0ABV6S765</accession>
<dbReference type="InterPro" id="IPR006441">
    <property type="entry name" value="Phage_P2_GpN"/>
</dbReference>
<evidence type="ECO:0000313" key="2">
    <source>
        <dbReference type="EMBL" id="MFC0685084.1"/>
    </source>
</evidence>
<gene>
    <name evidence="2" type="ORF">ACFFF8_10790</name>
</gene>
<dbReference type="RefSeq" id="WP_267223383.1">
    <property type="nucleotide sequence ID" value="NZ_JAPCWC010000022.1"/>
</dbReference>
<keyword evidence="3" id="KW-1185">Reference proteome</keyword>
<organism evidence="2 3">
    <name type="scientific">Novosphingobium clariflavum</name>
    <dbReference type="NCBI Taxonomy" id="2029884"/>
    <lineage>
        <taxon>Bacteria</taxon>
        <taxon>Pseudomonadati</taxon>
        <taxon>Pseudomonadota</taxon>
        <taxon>Alphaproteobacteria</taxon>
        <taxon>Sphingomonadales</taxon>
        <taxon>Sphingomonadaceae</taxon>
        <taxon>Novosphingobium</taxon>
    </lineage>
</organism>
<name>A0ABV6S765_9SPHN</name>
<feature type="region of interest" description="Disordered" evidence="1">
    <location>
        <begin position="73"/>
        <end position="101"/>
    </location>
</feature>